<comment type="caution">
    <text evidence="12">Lacks conserved residue(s) required for the propagation of feature annotation.</text>
</comment>
<name>A0A0G0C284_UNCC3</name>
<proteinExistence type="inferred from homology"/>
<dbReference type="GO" id="GO:0004488">
    <property type="term" value="F:methylenetetrahydrofolate dehydrogenase (NADP+) activity"/>
    <property type="evidence" value="ECO:0007669"/>
    <property type="project" value="UniProtKB-UniRule"/>
</dbReference>
<dbReference type="PROSITE" id="PS00767">
    <property type="entry name" value="THF_DHG_CYH_2"/>
    <property type="match status" value="1"/>
</dbReference>
<dbReference type="InterPro" id="IPR020631">
    <property type="entry name" value="THF_DH/CycHdrlase_NAD-bd_dom"/>
</dbReference>
<comment type="similarity">
    <text evidence="12">Belongs to the tetrahydrofolate dehydrogenase/cyclohydrolase family.</text>
</comment>
<dbReference type="GO" id="GO:0006164">
    <property type="term" value="P:purine nucleotide biosynthetic process"/>
    <property type="evidence" value="ECO:0007669"/>
    <property type="project" value="UniProtKB-KW"/>
</dbReference>
<dbReference type="UniPathway" id="UPA00193"/>
<dbReference type="PANTHER" id="PTHR48099:SF5">
    <property type="entry name" value="C-1-TETRAHYDROFOLATE SYNTHASE, CYTOPLASMIC"/>
    <property type="match status" value="1"/>
</dbReference>
<dbReference type="SUPFAM" id="SSF53223">
    <property type="entry name" value="Aminoacid dehydrogenase-like, N-terminal domain"/>
    <property type="match status" value="1"/>
</dbReference>
<dbReference type="SUPFAM" id="SSF51735">
    <property type="entry name" value="NAD(P)-binding Rossmann-fold domains"/>
    <property type="match status" value="1"/>
</dbReference>
<sequence>MSIIDGRAVAKKIRGDVKSKIAGLGFQPGLAVILIGDNWESKLYIEQKEIACKEVGIQFFLHEFVSSVEINEVISLIQKLNADRKVQGILVQLPISVSLDLIKIQEAIDPWKDVDGFNPINRGLLFSMAKKASLETMIPCTPAGVMRLLEEYEVDVNGKNVVVIGRSNIIGKPLSYLLLQKGATVTICHSQTKDLKFHTQNADILVCAAGQEALVTAEMVKKGAVVIDVALNRVTDQSKKGYHIVGDTDFEKVKSKASLITPVPGGVGPMTVAMLLQNILKASLIK</sequence>
<dbReference type="EC" id="3.5.4.9" evidence="12"/>
<dbReference type="InterPro" id="IPR000672">
    <property type="entry name" value="THF_DH/CycHdrlase"/>
</dbReference>
<keyword evidence="3 12" id="KW-0554">One-carbon metabolism</keyword>
<dbReference type="FunFam" id="3.40.50.720:FF:000094">
    <property type="entry name" value="Bifunctional protein FolD"/>
    <property type="match status" value="1"/>
</dbReference>
<keyword evidence="10 12" id="KW-0486">Methionine biosynthesis</keyword>
<feature type="domain" description="Tetrahydrofolate dehydrogenase/cyclohydrolase NAD(P)-binding" evidence="14">
    <location>
        <begin position="139"/>
        <end position="283"/>
    </location>
</feature>
<keyword evidence="4 12" id="KW-0028">Amino-acid biosynthesis</keyword>
<comment type="catalytic activity">
    <reaction evidence="12">
        <text>(6R)-5,10-methenyltetrahydrofolate + H2O = (6R)-10-formyltetrahydrofolate + H(+)</text>
        <dbReference type="Rhea" id="RHEA:23700"/>
        <dbReference type="ChEBI" id="CHEBI:15377"/>
        <dbReference type="ChEBI" id="CHEBI:15378"/>
        <dbReference type="ChEBI" id="CHEBI:57455"/>
        <dbReference type="ChEBI" id="CHEBI:195366"/>
        <dbReference type="EC" id="3.5.4.9"/>
    </reaction>
</comment>
<keyword evidence="5 12" id="KW-0658">Purine biosynthesis</keyword>
<evidence type="ECO:0000259" key="13">
    <source>
        <dbReference type="Pfam" id="PF00763"/>
    </source>
</evidence>
<dbReference type="Pfam" id="PF02882">
    <property type="entry name" value="THF_DHG_CYH_C"/>
    <property type="match status" value="1"/>
</dbReference>
<keyword evidence="11 12" id="KW-0511">Multifunctional enzyme</keyword>
<dbReference type="PANTHER" id="PTHR48099">
    <property type="entry name" value="C-1-TETRAHYDROFOLATE SYNTHASE, CYTOPLASMIC-RELATED"/>
    <property type="match status" value="1"/>
</dbReference>
<gene>
    <name evidence="12" type="primary">folD</name>
    <name evidence="15" type="ORF">UR67_C0001G0090</name>
</gene>
<dbReference type="PRINTS" id="PR00085">
    <property type="entry name" value="THFDHDRGNASE"/>
</dbReference>
<dbReference type="GO" id="GO:0005829">
    <property type="term" value="C:cytosol"/>
    <property type="evidence" value="ECO:0007669"/>
    <property type="project" value="TreeGrafter"/>
</dbReference>
<keyword evidence="8 12" id="KW-0560">Oxidoreductase</keyword>
<dbReference type="EC" id="1.5.1.5" evidence="12"/>
<evidence type="ECO:0000256" key="9">
    <source>
        <dbReference type="ARBA" id="ARBA00023102"/>
    </source>
</evidence>
<dbReference type="EMBL" id="LBQB01000001">
    <property type="protein sequence ID" value="KKP70181.1"/>
    <property type="molecule type" value="Genomic_DNA"/>
</dbReference>
<evidence type="ECO:0000256" key="1">
    <source>
        <dbReference type="ARBA" id="ARBA00004777"/>
    </source>
</evidence>
<comment type="function">
    <text evidence="12">Catalyzes the oxidation of 5,10-methylenetetrahydrofolate to 5,10-methenyltetrahydrofolate and then the hydrolysis of 5,10-methenyltetrahydrofolate to 10-formyltetrahydrofolate.</text>
</comment>
<organism evidence="15 16">
    <name type="scientific">candidate division CPR3 bacterium GW2011_GWF2_35_18</name>
    <dbReference type="NCBI Taxonomy" id="1618350"/>
    <lineage>
        <taxon>Bacteria</taxon>
        <taxon>Bacteria division CPR3</taxon>
    </lineage>
</organism>
<dbReference type="GO" id="GO:0004477">
    <property type="term" value="F:methenyltetrahydrofolate cyclohydrolase activity"/>
    <property type="evidence" value="ECO:0007669"/>
    <property type="project" value="UniProtKB-UniRule"/>
</dbReference>
<dbReference type="Proteomes" id="UP000034581">
    <property type="component" value="Unassembled WGS sequence"/>
</dbReference>
<evidence type="ECO:0000313" key="15">
    <source>
        <dbReference type="EMBL" id="KKP70181.1"/>
    </source>
</evidence>
<dbReference type="GO" id="GO:0009086">
    <property type="term" value="P:methionine biosynthetic process"/>
    <property type="evidence" value="ECO:0007669"/>
    <property type="project" value="UniProtKB-KW"/>
</dbReference>
<keyword evidence="7 12" id="KW-0521">NADP</keyword>
<evidence type="ECO:0000256" key="2">
    <source>
        <dbReference type="ARBA" id="ARBA00011738"/>
    </source>
</evidence>
<dbReference type="CDD" id="cd01080">
    <property type="entry name" value="NAD_bind_m-THF_DH_Cyclohyd"/>
    <property type="match status" value="1"/>
</dbReference>
<dbReference type="Gene3D" id="3.40.50.10860">
    <property type="entry name" value="Leucine Dehydrogenase, chain A, domain 1"/>
    <property type="match status" value="1"/>
</dbReference>
<feature type="domain" description="Tetrahydrofolate dehydrogenase/cyclohydrolase catalytic" evidence="13">
    <location>
        <begin position="4"/>
        <end position="115"/>
    </location>
</feature>
<dbReference type="GO" id="GO:0035999">
    <property type="term" value="P:tetrahydrofolate interconversion"/>
    <property type="evidence" value="ECO:0007669"/>
    <property type="project" value="UniProtKB-UniRule"/>
</dbReference>
<evidence type="ECO:0000256" key="4">
    <source>
        <dbReference type="ARBA" id="ARBA00022605"/>
    </source>
</evidence>
<comment type="subunit">
    <text evidence="2 12">Homodimer.</text>
</comment>
<evidence type="ECO:0000256" key="12">
    <source>
        <dbReference type="HAMAP-Rule" id="MF_01576"/>
    </source>
</evidence>
<feature type="binding site" evidence="12">
    <location>
        <begin position="165"/>
        <end position="167"/>
    </location>
    <ligand>
        <name>NADP(+)</name>
        <dbReference type="ChEBI" id="CHEBI:58349"/>
    </ligand>
</feature>
<accession>A0A0G0C284</accession>
<dbReference type="AlphaFoldDB" id="A0A0G0C284"/>
<evidence type="ECO:0000256" key="5">
    <source>
        <dbReference type="ARBA" id="ARBA00022755"/>
    </source>
</evidence>
<evidence type="ECO:0000259" key="14">
    <source>
        <dbReference type="Pfam" id="PF02882"/>
    </source>
</evidence>
<reference evidence="15 16" key="1">
    <citation type="journal article" date="2015" name="Nature">
        <title>rRNA introns, odd ribosomes, and small enigmatic genomes across a large radiation of phyla.</title>
        <authorList>
            <person name="Brown C.T."/>
            <person name="Hug L.A."/>
            <person name="Thomas B.C."/>
            <person name="Sharon I."/>
            <person name="Castelle C.J."/>
            <person name="Singh A."/>
            <person name="Wilkins M.J."/>
            <person name="Williams K.H."/>
            <person name="Banfield J.F."/>
        </authorList>
    </citation>
    <scope>NUCLEOTIDE SEQUENCE [LARGE SCALE GENOMIC DNA]</scope>
</reference>
<evidence type="ECO:0000256" key="10">
    <source>
        <dbReference type="ARBA" id="ARBA00023167"/>
    </source>
</evidence>
<comment type="pathway">
    <text evidence="1 12">One-carbon metabolism; tetrahydrofolate interconversion.</text>
</comment>
<evidence type="ECO:0000256" key="7">
    <source>
        <dbReference type="ARBA" id="ARBA00022857"/>
    </source>
</evidence>
<dbReference type="InterPro" id="IPR020867">
    <property type="entry name" value="THF_DH/CycHdrlase_CS"/>
</dbReference>
<evidence type="ECO:0000256" key="6">
    <source>
        <dbReference type="ARBA" id="ARBA00022801"/>
    </source>
</evidence>
<dbReference type="InterPro" id="IPR036291">
    <property type="entry name" value="NAD(P)-bd_dom_sf"/>
</dbReference>
<keyword evidence="6 12" id="KW-0378">Hydrolase</keyword>
<dbReference type="HAMAP" id="MF_01576">
    <property type="entry name" value="THF_DHG_CYH"/>
    <property type="match status" value="1"/>
</dbReference>
<comment type="caution">
    <text evidence="15">The sequence shown here is derived from an EMBL/GenBank/DDBJ whole genome shotgun (WGS) entry which is preliminary data.</text>
</comment>
<dbReference type="GO" id="GO:0000105">
    <property type="term" value="P:L-histidine biosynthetic process"/>
    <property type="evidence" value="ECO:0007669"/>
    <property type="project" value="UniProtKB-KW"/>
</dbReference>
<evidence type="ECO:0000256" key="11">
    <source>
        <dbReference type="ARBA" id="ARBA00023268"/>
    </source>
</evidence>
<dbReference type="PATRIC" id="fig|1618350.3.peg.97"/>
<protein>
    <recommendedName>
        <fullName evidence="12">Bifunctional protein FolD</fullName>
    </recommendedName>
    <domain>
        <recommendedName>
            <fullName evidence="12">Methylenetetrahydrofolate dehydrogenase</fullName>
            <ecNumber evidence="12">1.5.1.5</ecNumber>
        </recommendedName>
    </domain>
    <domain>
        <recommendedName>
            <fullName evidence="12">Methenyltetrahydrofolate cyclohydrolase</fullName>
            <ecNumber evidence="12">3.5.4.9</ecNumber>
        </recommendedName>
    </domain>
</protein>
<keyword evidence="9 12" id="KW-0368">Histidine biosynthesis</keyword>
<dbReference type="InterPro" id="IPR046346">
    <property type="entry name" value="Aminoacid_DH-like_N_sf"/>
</dbReference>
<evidence type="ECO:0000256" key="8">
    <source>
        <dbReference type="ARBA" id="ARBA00023002"/>
    </source>
</evidence>
<dbReference type="InterPro" id="IPR020630">
    <property type="entry name" value="THF_DH/CycHdrlase_cat_dom"/>
</dbReference>
<dbReference type="STRING" id="1618350.UR67_C0001G0090"/>
<dbReference type="Gene3D" id="3.40.50.720">
    <property type="entry name" value="NAD(P)-binding Rossmann-like Domain"/>
    <property type="match status" value="1"/>
</dbReference>
<dbReference type="Pfam" id="PF00763">
    <property type="entry name" value="THF_DHG_CYH"/>
    <property type="match status" value="1"/>
</dbReference>
<evidence type="ECO:0000256" key="3">
    <source>
        <dbReference type="ARBA" id="ARBA00022563"/>
    </source>
</evidence>
<evidence type="ECO:0000313" key="16">
    <source>
        <dbReference type="Proteomes" id="UP000034581"/>
    </source>
</evidence>
<comment type="catalytic activity">
    <reaction evidence="12">
        <text>(6R)-5,10-methylene-5,6,7,8-tetrahydrofolate + NADP(+) = (6R)-5,10-methenyltetrahydrofolate + NADPH</text>
        <dbReference type="Rhea" id="RHEA:22812"/>
        <dbReference type="ChEBI" id="CHEBI:15636"/>
        <dbReference type="ChEBI" id="CHEBI:57455"/>
        <dbReference type="ChEBI" id="CHEBI:57783"/>
        <dbReference type="ChEBI" id="CHEBI:58349"/>
        <dbReference type="EC" id="1.5.1.5"/>
    </reaction>
</comment>
<dbReference type="FunFam" id="3.40.50.10860:FF:000005">
    <property type="entry name" value="C-1-tetrahydrofolate synthase, cytoplasmic, putative"/>
    <property type="match status" value="1"/>
</dbReference>